<name>A0A1D8AZS2_9BACT</name>
<protein>
    <submittedName>
        <fullName evidence="2">Uncharacterized protein</fullName>
    </submittedName>
</protein>
<dbReference type="AlphaFoldDB" id="A0A1D8AZS2"/>
<evidence type="ECO:0000313" key="2">
    <source>
        <dbReference type="EMBL" id="AOS46371.1"/>
    </source>
</evidence>
<feature type="region of interest" description="Disordered" evidence="1">
    <location>
        <begin position="21"/>
        <end position="76"/>
    </location>
</feature>
<evidence type="ECO:0000313" key="3">
    <source>
        <dbReference type="Proteomes" id="UP000095228"/>
    </source>
</evidence>
<proteinExistence type="predicted"/>
<keyword evidence="3" id="KW-1185">Reference proteome</keyword>
<dbReference type="PATRIC" id="fig|1838286.3.peg.3509"/>
<reference evidence="2 3" key="1">
    <citation type="submission" date="2016-06" db="EMBL/GenBank/DDBJ databases">
        <title>Three novel species with peptidoglycan cell walls form the new genus Lacunisphaera gen. nov. in the family Opitutaceae of the verrucomicrobial subdivision 4.</title>
        <authorList>
            <person name="Rast P."/>
            <person name="Gloeckner I."/>
            <person name="Jogler M."/>
            <person name="Boedeker C."/>
            <person name="Jeske O."/>
            <person name="Wiegand S."/>
            <person name="Reinhardt R."/>
            <person name="Schumann P."/>
            <person name="Rohde M."/>
            <person name="Spring S."/>
            <person name="Gloeckner F.O."/>
            <person name="Jogler C."/>
        </authorList>
    </citation>
    <scope>NUCLEOTIDE SEQUENCE [LARGE SCALE GENOMIC DNA]</scope>
    <source>
        <strain evidence="2 3">IG16b</strain>
    </source>
</reference>
<evidence type="ECO:0000256" key="1">
    <source>
        <dbReference type="SAM" id="MobiDB-lite"/>
    </source>
</evidence>
<dbReference type="STRING" id="1838286.Verru16b_03475"/>
<accession>A0A1D8AZS2</accession>
<sequence length="76" mass="7652">MEILLILAAFVIFGAALWYIPSPKPRDDRGDTSLPYTGGDTSSSTPVHSDPCSYGHDFGSDGGGDCGGDGGGGGSD</sequence>
<dbReference type="EMBL" id="CP016094">
    <property type="protein sequence ID" value="AOS46371.1"/>
    <property type="molecule type" value="Genomic_DNA"/>
</dbReference>
<gene>
    <name evidence="2" type="ORF">Verru16b_03475</name>
</gene>
<dbReference type="KEGG" id="obg:Verru16b_03475"/>
<organism evidence="2 3">
    <name type="scientific">Lacunisphaera limnophila</name>
    <dbReference type="NCBI Taxonomy" id="1838286"/>
    <lineage>
        <taxon>Bacteria</taxon>
        <taxon>Pseudomonadati</taxon>
        <taxon>Verrucomicrobiota</taxon>
        <taxon>Opitutia</taxon>
        <taxon>Opitutales</taxon>
        <taxon>Opitutaceae</taxon>
        <taxon>Lacunisphaera</taxon>
    </lineage>
</organism>
<feature type="compositionally biased region" description="Gly residues" evidence="1">
    <location>
        <begin position="60"/>
        <end position="76"/>
    </location>
</feature>
<dbReference type="Proteomes" id="UP000095228">
    <property type="component" value="Chromosome"/>
</dbReference>